<proteinExistence type="predicted"/>
<organism evidence="1 2">
    <name type="scientific">Ambrosiozyma monospora</name>
    <name type="common">Yeast</name>
    <name type="synonym">Endomycopsis monosporus</name>
    <dbReference type="NCBI Taxonomy" id="43982"/>
    <lineage>
        <taxon>Eukaryota</taxon>
        <taxon>Fungi</taxon>
        <taxon>Dikarya</taxon>
        <taxon>Ascomycota</taxon>
        <taxon>Saccharomycotina</taxon>
        <taxon>Pichiomycetes</taxon>
        <taxon>Pichiales</taxon>
        <taxon>Pichiaceae</taxon>
        <taxon>Ambrosiozyma</taxon>
    </lineage>
</organism>
<sequence length="194" mass="21380">MNLTPSHLTSNINENSSDTTTTDSDEEFYSTTKQQRAMKPMSTLTESALTQDLDLEMSTTTKNSGATTPHGSIFNRLISAFSSKDPSTANANTNNTVKSQSQSQSYYSDSIKTILSITQPFLRHTNSDITSKSQHSQPQPQQSQEPPKRQITLAEVRKHTAKDDLWMVVHGKVYDVTSLIDSHPGGAEVLTKTT</sequence>
<accession>A0ACB5TXB2</accession>
<protein>
    <submittedName>
        <fullName evidence="1">Unnamed protein product</fullName>
    </submittedName>
</protein>
<name>A0ACB5TXB2_AMBMO</name>
<gene>
    <name evidence="1" type="ORF">Amon02_001018000</name>
</gene>
<reference evidence="1" key="1">
    <citation type="submission" date="2023-04" db="EMBL/GenBank/DDBJ databases">
        <title>Ambrosiozyma monospora NBRC 10751.</title>
        <authorList>
            <person name="Ichikawa N."/>
            <person name="Sato H."/>
            <person name="Tonouchi N."/>
        </authorList>
    </citation>
    <scope>NUCLEOTIDE SEQUENCE</scope>
    <source>
        <strain evidence="1">NBRC 10751</strain>
    </source>
</reference>
<dbReference type="Proteomes" id="UP001165064">
    <property type="component" value="Unassembled WGS sequence"/>
</dbReference>
<evidence type="ECO:0000313" key="2">
    <source>
        <dbReference type="Proteomes" id="UP001165064"/>
    </source>
</evidence>
<dbReference type="EMBL" id="BSXS01010018">
    <property type="protein sequence ID" value="GME97195.1"/>
    <property type="molecule type" value="Genomic_DNA"/>
</dbReference>
<evidence type="ECO:0000313" key="1">
    <source>
        <dbReference type="EMBL" id="GME97195.1"/>
    </source>
</evidence>
<comment type="caution">
    <text evidence="1">The sequence shown here is derived from an EMBL/GenBank/DDBJ whole genome shotgun (WGS) entry which is preliminary data.</text>
</comment>
<keyword evidence="2" id="KW-1185">Reference proteome</keyword>